<accession>A0A9J5YGJ0</accession>
<evidence type="ECO:0000313" key="2">
    <source>
        <dbReference type="Proteomes" id="UP000824120"/>
    </source>
</evidence>
<evidence type="ECO:0008006" key="3">
    <source>
        <dbReference type="Google" id="ProtNLM"/>
    </source>
</evidence>
<name>A0A9J5YGJ0_SOLCO</name>
<gene>
    <name evidence="1" type="ORF">H5410_030723</name>
</gene>
<sequence length="318" mass="37006">MLENEGGWNSICGGNLEEENGWDYSTVREFFPDYVIDHVQTNLHPAYLSNQGDKAWRIETNNGKFTVKSAWDLLRYKKYTVEDMEKLWIKRVPSKISFLLGEFVLERYICCICSVEEPIEHLSFIRDFANIIWNRNLHATGIVGSMLNLKYFIRNIILHGGSFSEYKVFWSINDTISKFIQIKFTVQCNSTSWPYILSKLEQYRPRSSFRIVKWNPPPTNILKCNTDGASKGNPGPCLAAFCIRDCKDSLAIVHIIEGKWELPWSVVFEVSIIKRSRRDISAEHDFQFSHIQEIPSEGKKILNLEKVGTPYIRRHIQE</sequence>
<keyword evidence="2" id="KW-1185">Reference proteome</keyword>
<protein>
    <recommendedName>
        <fullName evidence="3">RNase H type-1 domain-containing protein</fullName>
    </recommendedName>
</protein>
<evidence type="ECO:0000313" key="1">
    <source>
        <dbReference type="EMBL" id="KAG5599353.1"/>
    </source>
</evidence>
<organism evidence="1 2">
    <name type="scientific">Solanum commersonii</name>
    <name type="common">Commerson's wild potato</name>
    <name type="synonym">Commerson's nightshade</name>
    <dbReference type="NCBI Taxonomy" id="4109"/>
    <lineage>
        <taxon>Eukaryota</taxon>
        <taxon>Viridiplantae</taxon>
        <taxon>Streptophyta</taxon>
        <taxon>Embryophyta</taxon>
        <taxon>Tracheophyta</taxon>
        <taxon>Spermatophyta</taxon>
        <taxon>Magnoliopsida</taxon>
        <taxon>eudicotyledons</taxon>
        <taxon>Gunneridae</taxon>
        <taxon>Pentapetalae</taxon>
        <taxon>asterids</taxon>
        <taxon>lamiids</taxon>
        <taxon>Solanales</taxon>
        <taxon>Solanaceae</taxon>
        <taxon>Solanoideae</taxon>
        <taxon>Solaneae</taxon>
        <taxon>Solanum</taxon>
    </lineage>
</organism>
<dbReference type="Proteomes" id="UP000824120">
    <property type="component" value="Chromosome 6"/>
</dbReference>
<dbReference type="AlphaFoldDB" id="A0A9J5YGJ0"/>
<proteinExistence type="predicted"/>
<reference evidence="1 2" key="1">
    <citation type="submission" date="2020-09" db="EMBL/GenBank/DDBJ databases">
        <title>De no assembly of potato wild relative species, Solanum commersonii.</title>
        <authorList>
            <person name="Cho K."/>
        </authorList>
    </citation>
    <scope>NUCLEOTIDE SEQUENCE [LARGE SCALE GENOMIC DNA]</scope>
    <source>
        <strain evidence="1">LZ3.2</strain>
        <tissue evidence="1">Leaf</tissue>
    </source>
</reference>
<dbReference type="OrthoDB" id="1733298at2759"/>
<comment type="caution">
    <text evidence="1">The sequence shown here is derived from an EMBL/GenBank/DDBJ whole genome shotgun (WGS) entry which is preliminary data.</text>
</comment>
<dbReference type="EMBL" id="JACXVP010000006">
    <property type="protein sequence ID" value="KAG5599353.1"/>
    <property type="molecule type" value="Genomic_DNA"/>
</dbReference>